<feature type="compositionally biased region" description="Acidic residues" evidence="1">
    <location>
        <begin position="664"/>
        <end position="674"/>
    </location>
</feature>
<dbReference type="Proteomes" id="UP000051952">
    <property type="component" value="Unassembled WGS sequence"/>
</dbReference>
<feature type="compositionally biased region" description="Acidic residues" evidence="1">
    <location>
        <begin position="630"/>
        <end position="643"/>
    </location>
</feature>
<dbReference type="VEuPathDB" id="TriTrypDB:BSAL_44135"/>
<feature type="region of interest" description="Disordered" evidence="1">
    <location>
        <begin position="629"/>
        <end position="683"/>
    </location>
</feature>
<reference evidence="3" key="1">
    <citation type="submission" date="2015-09" db="EMBL/GenBank/DDBJ databases">
        <authorList>
            <consortium name="Pathogen Informatics"/>
        </authorList>
    </citation>
    <scope>NUCLEOTIDE SEQUENCE [LARGE SCALE GENOMIC DNA]</scope>
    <source>
        <strain evidence="3">Lake Konstanz</strain>
    </source>
</reference>
<feature type="compositionally biased region" description="Polar residues" evidence="1">
    <location>
        <begin position="18"/>
        <end position="31"/>
    </location>
</feature>
<feature type="region of interest" description="Disordered" evidence="1">
    <location>
        <begin position="222"/>
        <end position="251"/>
    </location>
</feature>
<name>A0A0S4JW81_BODSA</name>
<feature type="region of interest" description="Disordered" evidence="1">
    <location>
        <begin position="1"/>
        <end position="59"/>
    </location>
</feature>
<sequence>MTSNLLKRMLNRPVRKPTASTPAQANSNDETIPTVPLGDETESLHTSSEASKIPHALSSSSSSAASSTIIMTRGRAPQLPSFCVLIVDYDSLIDGLILPTIRALVGAPPLYSNVIVVPEVIFRRLDDEEKMLRSYLSDAYESLAFQQGGGGVGGHHRRRFGDSDGRNPYSSSTSSYNGSMLAARERGTFVDRLLLERSKLQLSKITAAKSLLEDLHTLAVFRPPTPSPRDDDSLPSTTTPNGETSSSSSSTSVLSSSLEFLLNVEKCSGGVFFQELGRQRDTAVLRWTPPHPPVSGDNNNITTTVSGEAKWQRQQQQQGHSSERNYRGQEMWDPSRPRDPSPFSVATRVYGQHGDYDDRDYSQQHQLQQQHRQCMNTLGAFECAREVISCAVAFQRAVDEQENARSEANRKTPRLIRLDEVNDDNDAPPLHHHVSHTAPVAAAKPQHRTTVVVASSDETVCRFGAHFDVCVVPLKALLDGDVGSGARVLEHDTATRREKRQREEKEALMNDEFIEDIIGGSAAAAATAIPSSVALVSAGSLEKESRSCTTTVTIDDIAAGSATLLGEESTKSSAVDVDGHDSSVLDKNVAADNEEQRRRAPPMLSHATLILTSPTAAALLLPSLPQVGCDDGEEVVEEEEQESDKDSRNNDNDEDAAAFISAVGDDDKENEEDCSASSCVSHEDEDMINVDDIAEFHS</sequence>
<evidence type="ECO:0000313" key="2">
    <source>
        <dbReference type="EMBL" id="CUG93681.1"/>
    </source>
</evidence>
<evidence type="ECO:0000256" key="1">
    <source>
        <dbReference type="SAM" id="MobiDB-lite"/>
    </source>
</evidence>
<organism evidence="2 3">
    <name type="scientific">Bodo saltans</name>
    <name type="common">Flagellated protozoan</name>
    <dbReference type="NCBI Taxonomy" id="75058"/>
    <lineage>
        <taxon>Eukaryota</taxon>
        <taxon>Discoba</taxon>
        <taxon>Euglenozoa</taxon>
        <taxon>Kinetoplastea</taxon>
        <taxon>Metakinetoplastina</taxon>
        <taxon>Eubodonida</taxon>
        <taxon>Bodonidae</taxon>
        <taxon>Bodo</taxon>
    </lineage>
</organism>
<dbReference type="AlphaFoldDB" id="A0A0S4JW81"/>
<proteinExistence type="predicted"/>
<feature type="region of interest" description="Disordered" evidence="1">
    <location>
        <begin position="308"/>
        <end position="346"/>
    </location>
</feature>
<feature type="region of interest" description="Disordered" evidence="1">
    <location>
        <begin position="147"/>
        <end position="177"/>
    </location>
</feature>
<gene>
    <name evidence="2" type="ORF">BSAL_44135</name>
</gene>
<keyword evidence="3" id="KW-1185">Reference proteome</keyword>
<protein>
    <submittedName>
        <fullName evidence="2">Uncharacterized protein</fullName>
    </submittedName>
</protein>
<evidence type="ECO:0000313" key="3">
    <source>
        <dbReference type="Proteomes" id="UP000051952"/>
    </source>
</evidence>
<dbReference type="EMBL" id="CYKH01002182">
    <property type="protein sequence ID" value="CUG93681.1"/>
    <property type="molecule type" value="Genomic_DNA"/>
</dbReference>
<accession>A0A0S4JW81</accession>
<feature type="compositionally biased region" description="Low complexity" evidence="1">
    <location>
        <begin position="234"/>
        <end position="251"/>
    </location>
</feature>